<evidence type="ECO:0000313" key="12">
    <source>
        <dbReference type="Proteomes" id="UP000507222"/>
    </source>
</evidence>
<protein>
    <recommendedName>
        <fullName evidence="14">Aluminum-activated malate transporter</fullName>
    </recommendedName>
</protein>
<name>A0A6J5XFJ0_PRUAR</name>
<evidence type="ECO:0000256" key="4">
    <source>
        <dbReference type="ARBA" id="ARBA00022692"/>
    </source>
</evidence>
<evidence type="ECO:0000256" key="1">
    <source>
        <dbReference type="ARBA" id="ARBA00004141"/>
    </source>
</evidence>
<dbReference type="InterPro" id="IPR020966">
    <property type="entry name" value="ALMT"/>
</dbReference>
<evidence type="ECO:0000256" key="8">
    <source>
        <dbReference type="ARBA" id="ARBA00023303"/>
    </source>
</evidence>
<dbReference type="EMBL" id="CAEKDK010000005">
    <property type="protein sequence ID" value="CAB4280251.1"/>
    <property type="molecule type" value="Genomic_DNA"/>
</dbReference>
<evidence type="ECO:0000256" key="2">
    <source>
        <dbReference type="ARBA" id="ARBA00007079"/>
    </source>
</evidence>
<dbReference type="GO" id="GO:0015743">
    <property type="term" value="P:malate transport"/>
    <property type="evidence" value="ECO:0007669"/>
    <property type="project" value="InterPro"/>
</dbReference>
<keyword evidence="6" id="KW-0406">Ion transport</keyword>
<sequence>MAQEKEVASGMEWRITMADGSSEALAPDAGFAKIAWLALKGLIGGLVLKVWKFLKKAWDLGHNEPRKVIHCLKVGMALTVVSVFYYMRPLYEGVGGNAMWAVMTVVVVFENNVGATLCKSINRICGTFLAGFLAIGIHWIANRSGEEFEPFITGISVFLLASAATFSRFIPSVKIRFDYGIMIFILTFSLVSVSGYRVDKLLDMAGQRISTIIIGTSLCIIITVVICPIWAGEELYMLITRNMDKLAGSLDGCVAEYFNDSGGFADSDKESDKKVLGYKCVLSSKGTEEAMANFARWEPAHGRFNFRHPWKQYLKIGASMRDCACCIEALNGCVNSENEAPEFTKKHISNTAIKVSSDSSMVIKELAKTMKTMKKSSTIDFLVGEMNNAVLELQEDLKSLPTLFIPQPLQEAECPENKSTEQDSKKAVPLMEIIPLVTLASLLIEIVSRIEGMVSAVEELAGLAEFKSVDDRKTNQNQTINKVVPDHKGGLQIQRV</sequence>
<dbReference type="PANTHER" id="PTHR31086">
    <property type="entry name" value="ALUMINUM-ACTIVATED MALATE TRANSPORTER 10"/>
    <property type="match status" value="1"/>
</dbReference>
<evidence type="ECO:0000256" key="9">
    <source>
        <dbReference type="SAM" id="Phobius"/>
    </source>
</evidence>
<dbReference type="OrthoDB" id="68611at2759"/>
<dbReference type="Proteomes" id="UP000507222">
    <property type="component" value="Unassembled WGS sequence"/>
</dbReference>
<feature type="transmembrane region" description="Helical" evidence="9">
    <location>
        <begin position="209"/>
        <end position="231"/>
    </location>
</feature>
<organism evidence="11 13">
    <name type="scientific">Prunus armeniaca</name>
    <name type="common">Apricot</name>
    <name type="synonym">Armeniaca vulgaris</name>
    <dbReference type="NCBI Taxonomy" id="36596"/>
    <lineage>
        <taxon>Eukaryota</taxon>
        <taxon>Viridiplantae</taxon>
        <taxon>Streptophyta</taxon>
        <taxon>Embryophyta</taxon>
        <taxon>Tracheophyta</taxon>
        <taxon>Spermatophyta</taxon>
        <taxon>Magnoliopsida</taxon>
        <taxon>eudicotyledons</taxon>
        <taxon>Gunneridae</taxon>
        <taxon>Pentapetalae</taxon>
        <taxon>rosids</taxon>
        <taxon>fabids</taxon>
        <taxon>Rosales</taxon>
        <taxon>Rosaceae</taxon>
        <taxon>Amygdaloideae</taxon>
        <taxon>Amygdaleae</taxon>
        <taxon>Prunus</taxon>
    </lineage>
</organism>
<evidence type="ECO:0000313" key="10">
    <source>
        <dbReference type="EMBL" id="CAB4280251.1"/>
    </source>
</evidence>
<gene>
    <name evidence="10" type="ORF">CURHAP_LOCUS33064</name>
    <name evidence="11" type="ORF">ORAREDHAP_LOCUS32627</name>
</gene>
<evidence type="ECO:0000256" key="6">
    <source>
        <dbReference type="ARBA" id="ARBA00023065"/>
    </source>
</evidence>
<accession>A0A6J5XFJ0</accession>
<reference evidence="13" key="1">
    <citation type="journal article" date="2020" name="Genome Biol.">
        <title>Gamete binning: chromosome-level and haplotype-resolved genome assembly enabled by high-throughput single-cell sequencing of gamete genomes.</title>
        <authorList>
            <person name="Campoy J.A."/>
            <person name="Sun H."/>
            <person name="Goel M."/>
            <person name="Jiao W.-B."/>
            <person name="Folz-Donahue K."/>
            <person name="Wang N."/>
            <person name="Rubio M."/>
            <person name="Liu C."/>
            <person name="Kukat C."/>
            <person name="Ruiz D."/>
            <person name="Huettel B."/>
            <person name="Schneeberger K."/>
        </authorList>
    </citation>
    <scope>NUCLEOTIDE SEQUENCE [LARGE SCALE GENOMIC DNA]</scope>
    <source>
        <strain evidence="13">cv. Rojo Pasion</strain>
    </source>
</reference>
<keyword evidence="4 9" id="KW-0812">Transmembrane</keyword>
<evidence type="ECO:0000313" key="11">
    <source>
        <dbReference type="EMBL" id="CAB4310665.1"/>
    </source>
</evidence>
<evidence type="ECO:0000313" key="13">
    <source>
        <dbReference type="Proteomes" id="UP000507245"/>
    </source>
</evidence>
<feature type="transmembrane region" description="Helical" evidence="9">
    <location>
        <begin position="177"/>
        <end position="197"/>
    </location>
</feature>
<feature type="transmembrane region" description="Helical" evidence="9">
    <location>
        <begin position="152"/>
        <end position="170"/>
    </location>
</feature>
<reference evidence="11 12" key="2">
    <citation type="submission" date="2020-05" db="EMBL/GenBank/DDBJ databases">
        <authorList>
            <person name="Campoy J."/>
            <person name="Schneeberger K."/>
            <person name="Spophaly S."/>
        </authorList>
    </citation>
    <scope>NUCLEOTIDE SEQUENCE [LARGE SCALE GENOMIC DNA]</scope>
    <source>
        <strain evidence="11">PruArmRojPasFocal</strain>
    </source>
</reference>
<feature type="transmembrane region" description="Helical" evidence="9">
    <location>
        <begin position="93"/>
        <end position="109"/>
    </location>
</feature>
<comment type="subcellular location">
    <subcellularLocation>
        <location evidence="1">Membrane</location>
        <topology evidence="1">Multi-pass membrane protein</topology>
    </subcellularLocation>
</comment>
<evidence type="ECO:0000256" key="3">
    <source>
        <dbReference type="ARBA" id="ARBA00022448"/>
    </source>
</evidence>
<evidence type="ECO:0000256" key="5">
    <source>
        <dbReference type="ARBA" id="ARBA00022989"/>
    </source>
</evidence>
<feature type="transmembrane region" description="Helical" evidence="9">
    <location>
        <begin position="30"/>
        <end position="48"/>
    </location>
</feature>
<dbReference type="GO" id="GO:0016020">
    <property type="term" value="C:membrane"/>
    <property type="evidence" value="ECO:0007669"/>
    <property type="project" value="UniProtKB-SubCell"/>
</dbReference>
<evidence type="ECO:0008006" key="14">
    <source>
        <dbReference type="Google" id="ProtNLM"/>
    </source>
</evidence>
<dbReference type="AlphaFoldDB" id="A0A6J5XFJ0"/>
<feature type="transmembrane region" description="Helical" evidence="9">
    <location>
        <begin position="68"/>
        <end position="87"/>
    </location>
</feature>
<comment type="similarity">
    <text evidence="2">Belongs to the aromatic acid exporter (TC 2.A.85) family.</text>
</comment>
<dbReference type="GO" id="GO:0034220">
    <property type="term" value="P:monoatomic ion transmembrane transport"/>
    <property type="evidence" value="ECO:0007669"/>
    <property type="project" value="UniProtKB-KW"/>
</dbReference>
<keyword evidence="3" id="KW-0813">Transport</keyword>
<keyword evidence="7 9" id="KW-0472">Membrane</keyword>
<proteinExistence type="inferred from homology"/>
<dbReference type="Pfam" id="PF11744">
    <property type="entry name" value="ALMT"/>
    <property type="match status" value="1"/>
</dbReference>
<dbReference type="Proteomes" id="UP000507245">
    <property type="component" value="Unassembled WGS sequence"/>
</dbReference>
<keyword evidence="13" id="KW-1185">Reference proteome</keyword>
<feature type="transmembrane region" description="Helical" evidence="9">
    <location>
        <begin position="121"/>
        <end position="140"/>
    </location>
</feature>
<dbReference type="EMBL" id="CAEKKB010000005">
    <property type="protein sequence ID" value="CAB4310665.1"/>
    <property type="molecule type" value="Genomic_DNA"/>
</dbReference>
<keyword evidence="8" id="KW-0407">Ion channel</keyword>
<evidence type="ECO:0000256" key="7">
    <source>
        <dbReference type="ARBA" id="ARBA00023136"/>
    </source>
</evidence>
<keyword evidence="5 9" id="KW-1133">Transmembrane helix</keyword>